<reference evidence="1 2" key="1">
    <citation type="submission" date="2017-04" db="EMBL/GenBank/DDBJ databases">
        <authorList>
            <person name="Afonso C.L."/>
            <person name="Miller P.J."/>
            <person name="Scott M.A."/>
            <person name="Spackman E."/>
            <person name="Goraichik I."/>
            <person name="Dimitrov K.M."/>
            <person name="Suarez D.L."/>
            <person name="Swayne D.E."/>
        </authorList>
    </citation>
    <scope>NUCLEOTIDE SEQUENCE [LARGE SCALE GENOMIC DNA]</scope>
    <source>
        <strain evidence="1 2">DSM 19625</strain>
    </source>
</reference>
<dbReference type="AlphaFoldDB" id="A0A1W2BLN9"/>
<name>A0A1W2BLN9_9SPHI</name>
<accession>A0A1W2BLN9</accession>
<dbReference type="Proteomes" id="UP000192678">
    <property type="component" value="Unassembled WGS sequence"/>
</dbReference>
<dbReference type="EMBL" id="FWYB01000002">
    <property type="protein sequence ID" value="SMC73693.1"/>
    <property type="molecule type" value="Genomic_DNA"/>
</dbReference>
<protein>
    <submittedName>
        <fullName evidence="1">Uncharacterized protein</fullName>
    </submittedName>
</protein>
<sequence>MEIAMRKYHFLFLSLLSINLGSCTNQQTSNSTDKPPGTSVESRRQWLKDYAFCSCLSYANTADSTYSNDISMGIYRDISAYNQDAYDAVDNLSKITASKISPSVIADYEEKKPILKSCLEYYQSKTLDSLVNKYESNSME</sequence>
<organism evidence="1 2">
    <name type="scientific">Pedobacter nyackensis</name>
    <dbReference type="NCBI Taxonomy" id="475255"/>
    <lineage>
        <taxon>Bacteria</taxon>
        <taxon>Pseudomonadati</taxon>
        <taxon>Bacteroidota</taxon>
        <taxon>Sphingobacteriia</taxon>
        <taxon>Sphingobacteriales</taxon>
        <taxon>Sphingobacteriaceae</taxon>
        <taxon>Pedobacter</taxon>
    </lineage>
</organism>
<evidence type="ECO:0000313" key="2">
    <source>
        <dbReference type="Proteomes" id="UP000192678"/>
    </source>
</evidence>
<evidence type="ECO:0000313" key="1">
    <source>
        <dbReference type="EMBL" id="SMC73693.1"/>
    </source>
</evidence>
<proteinExistence type="predicted"/>
<gene>
    <name evidence="1" type="ORF">SAMN04488101_102587</name>
</gene>
<dbReference type="Gene3D" id="1.20.120.1620">
    <property type="match status" value="1"/>
</dbReference>
<dbReference type="InterPro" id="IPR038314">
    <property type="entry name" value="T6SS_sf"/>
</dbReference>
<keyword evidence="2" id="KW-1185">Reference proteome</keyword>